<keyword evidence="10" id="KW-0489">Methyltransferase</keyword>
<evidence type="ECO:0000313" key="11">
    <source>
        <dbReference type="Proteomes" id="UP000053455"/>
    </source>
</evidence>
<name>A0A0H0XR95_9SPHN</name>
<evidence type="ECO:0000256" key="1">
    <source>
        <dbReference type="ARBA" id="ARBA00022679"/>
    </source>
</evidence>
<dbReference type="EC" id="2.1.1.137" evidence="4"/>
<evidence type="ECO:0000313" key="10">
    <source>
        <dbReference type="EMBL" id="KLI65148.1"/>
    </source>
</evidence>
<accession>A0A0H0XR95</accession>
<dbReference type="SUPFAM" id="SSF53335">
    <property type="entry name" value="S-adenosyl-L-methionine-dependent methyltransferases"/>
    <property type="match status" value="1"/>
</dbReference>
<dbReference type="CDD" id="cd02440">
    <property type="entry name" value="AdoMet_MTases"/>
    <property type="match status" value="1"/>
</dbReference>
<comment type="catalytic activity">
    <reaction evidence="7">
        <text>arsenic triglutathione + 2 [thioredoxin]-dithiol + 2 S-adenosyl-L-methionine + H2O = dimethylarsinous acid + 2 [thioredoxin]-disulfide + 3 glutathione + 2 S-adenosyl-L-homocysteine + 2 H(+)</text>
        <dbReference type="Rhea" id="RHEA:69464"/>
        <dbReference type="Rhea" id="RHEA-COMP:10698"/>
        <dbReference type="Rhea" id="RHEA-COMP:10700"/>
        <dbReference type="ChEBI" id="CHEBI:15377"/>
        <dbReference type="ChEBI" id="CHEBI:15378"/>
        <dbReference type="ChEBI" id="CHEBI:23808"/>
        <dbReference type="ChEBI" id="CHEBI:29950"/>
        <dbReference type="ChEBI" id="CHEBI:50058"/>
        <dbReference type="ChEBI" id="CHEBI:57856"/>
        <dbReference type="ChEBI" id="CHEBI:57925"/>
        <dbReference type="ChEBI" id="CHEBI:59789"/>
        <dbReference type="ChEBI" id="CHEBI:183640"/>
        <dbReference type="EC" id="2.1.1.137"/>
    </reaction>
</comment>
<comment type="catalytic activity">
    <reaction evidence="8">
        <text>arsenic triglutathione + 3 [thioredoxin]-dithiol + 3 S-adenosyl-L-methionine = trimethylarsine + 3 [thioredoxin]-disulfide + 3 glutathione + 3 S-adenosyl-L-homocysteine + 3 H(+)</text>
        <dbReference type="Rhea" id="RHEA:69432"/>
        <dbReference type="Rhea" id="RHEA-COMP:10698"/>
        <dbReference type="Rhea" id="RHEA-COMP:10700"/>
        <dbReference type="ChEBI" id="CHEBI:15378"/>
        <dbReference type="ChEBI" id="CHEBI:27130"/>
        <dbReference type="ChEBI" id="CHEBI:29950"/>
        <dbReference type="ChEBI" id="CHEBI:50058"/>
        <dbReference type="ChEBI" id="CHEBI:57856"/>
        <dbReference type="ChEBI" id="CHEBI:57925"/>
        <dbReference type="ChEBI" id="CHEBI:59789"/>
        <dbReference type="ChEBI" id="CHEBI:183640"/>
        <dbReference type="EC" id="2.1.1.137"/>
    </reaction>
</comment>
<evidence type="ECO:0000256" key="5">
    <source>
        <dbReference type="ARBA" id="ARBA00034545"/>
    </source>
</evidence>
<dbReference type="EMBL" id="LBHU01000001">
    <property type="protein sequence ID" value="KLI65148.1"/>
    <property type="molecule type" value="Genomic_DNA"/>
</dbReference>
<dbReference type="Proteomes" id="UP000053455">
    <property type="component" value="Unassembled WGS sequence"/>
</dbReference>
<dbReference type="PATRIC" id="fig|874156.12.peg.424"/>
<feature type="domain" description="Methyltransferase" evidence="9">
    <location>
        <begin position="63"/>
        <end position="214"/>
    </location>
</feature>
<gene>
    <name evidence="10" type="ORF">AAV99_02030</name>
</gene>
<evidence type="ECO:0000256" key="7">
    <source>
        <dbReference type="ARBA" id="ARBA00047943"/>
    </source>
</evidence>
<dbReference type="InterPro" id="IPR025714">
    <property type="entry name" value="Methyltranfer_dom"/>
</dbReference>
<comment type="catalytic activity">
    <reaction evidence="6">
        <text>arsenic triglutathione + [thioredoxin]-dithiol + S-adenosyl-L-methionine + 2 H2O = methylarsonous acid + [thioredoxin]-disulfide + 3 glutathione + S-adenosyl-L-homocysteine + H(+)</text>
        <dbReference type="Rhea" id="RHEA:69460"/>
        <dbReference type="Rhea" id="RHEA-COMP:10698"/>
        <dbReference type="Rhea" id="RHEA-COMP:10700"/>
        <dbReference type="ChEBI" id="CHEBI:15377"/>
        <dbReference type="ChEBI" id="CHEBI:15378"/>
        <dbReference type="ChEBI" id="CHEBI:17826"/>
        <dbReference type="ChEBI" id="CHEBI:29950"/>
        <dbReference type="ChEBI" id="CHEBI:50058"/>
        <dbReference type="ChEBI" id="CHEBI:57856"/>
        <dbReference type="ChEBI" id="CHEBI:57925"/>
        <dbReference type="ChEBI" id="CHEBI:59789"/>
        <dbReference type="ChEBI" id="CHEBI:183640"/>
        <dbReference type="EC" id="2.1.1.137"/>
    </reaction>
</comment>
<dbReference type="GO" id="GO:0030791">
    <property type="term" value="F:arsenite methyltransferase activity"/>
    <property type="evidence" value="ECO:0007669"/>
    <property type="project" value="UniProtKB-EC"/>
</dbReference>
<evidence type="ECO:0000256" key="8">
    <source>
        <dbReference type="ARBA" id="ARBA00048428"/>
    </source>
</evidence>
<keyword evidence="1 10" id="KW-0808">Transferase</keyword>
<keyword evidence="11" id="KW-1185">Reference proteome</keyword>
<comment type="similarity">
    <text evidence="3">Belongs to the methyltransferase superfamily. Arsenite methyltransferase family.</text>
</comment>
<dbReference type="OrthoDB" id="9765084at2"/>
<evidence type="ECO:0000259" key="9">
    <source>
        <dbReference type="Pfam" id="PF13847"/>
    </source>
</evidence>
<organism evidence="10 11">
    <name type="scientific">Aurantiacibacter marinus</name>
    <dbReference type="NCBI Taxonomy" id="874156"/>
    <lineage>
        <taxon>Bacteria</taxon>
        <taxon>Pseudomonadati</taxon>
        <taxon>Pseudomonadota</taxon>
        <taxon>Alphaproteobacteria</taxon>
        <taxon>Sphingomonadales</taxon>
        <taxon>Erythrobacteraceae</taxon>
        <taxon>Aurantiacibacter</taxon>
    </lineage>
</organism>
<evidence type="ECO:0000256" key="2">
    <source>
        <dbReference type="ARBA" id="ARBA00022691"/>
    </source>
</evidence>
<keyword evidence="2" id="KW-0949">S-adenosyl-L-methionine</keyword>
<proteinExistence type="inferred from homology"/>
<reference evidence="10 11" key="1">
    <citation type="submission" date="2015-04" db="EMBL/GenBank/DDBJ databases">
        <title>The draft genome sequence of Erythrobacter marinus HWDM-33.</title>
        <authorList>
            <person name="Zhuang L."/>
            <person name="Liu Y."/>
            <person name="Shao Z."/>
        </authorList>
    </citation>
    <scope>NUCLEOTIDE SEQUENCE [LARGE SCALE GENOMIC DNA]</scope>
    <source>
        <strain evidence="10 11">HWDM-33</strain>
    </source>
</reference>
<evidence type="ECO:0000256" key="6">
    <source>
        <dbReference type="ARBA" id="ARBA00047941"/>
    </source>
</evidence>
<dbReference type="PANTHER" id="PTHR43675">
    <property type="entry name" value="ARSENITE METHYLTRANSFERASE"/>
    <property type="match status" value="1"/>
</dbReference>
<dbReference type="Gene3D" id="3.40.5.100">
    <property type="match status" value="1"/>
</dbReference>
<comment type="caution">
    <text evidence="10">The sequence shown here is derived from an EMBL/GenBank/DDBJ whole genome shotgun (WGS) entry which is preliminary data.</text>
</comment>
<dbReference type="AlphaFoldDB" id="A0A0H0XR95"/>
<dbReference type="GO" id="GO:0032259">
    <property type="term" value="P:methylation"/>
    <property type="evidence" value="ECO:0007669"/>
    <property type="project" value="UniProtKB-KW"/>
</dbReference>
<protein>
    <recommendedName>
        <fullName evidence="5">Arsenite methyltransferase</fullName>
        <ecNumber evidence="4">2.1.1.137</ecNumber>
    </recommendedName>
</protein>
<evidence type="ECO:0000256" key="4">
    <source>
        <dbReference type="ARBA" id="ARBA00034521"/>
    </source>
</evidence>
<evidence type="ECO:0000256" key="3">
    <source>
        <dbReference type="ARBA" id="ARBA00034487"/>
    </source>
</evidence>
<dbReference type="Gene3D" id="3.40.50.150">
    <property type="entry name" value="Vaccinia Virus protein VP39"/>
    <property type="match status" value="1"/>
</dbReference>
<sequence>MNLENSQNYYGKVLAQSADLRTDACCTTERPAPDILTALANVHPDVKARYYGCGLVTPQAMGGCNVLDLGSGSGQDVYLLAQLVGPNGSVTGVDATPEQLAVAREHQDWHAERFGYANTHFVEGDIEKLDDLGLEEGSFDVIVSNCVINLVADKEAVFRAAHKLLKPGGELYFSDVYADRRVPAHLLDDPVLHGECLSGALYWGDFDRLAKAAGFADPRLVTDRPLGINDAEVSKKLEGINFVSATYRLFKMPQLEPQCEDYGQAVRYKGSVAGHEHTFHLDAHHAIEAGRIFPVCGNSWLMLAQTRFAPHFEFIGDFSRHYGVFPGCGTAVPFGQSDANPASAAAACC</sequence>
<dbReference type="InterPro" id="IPR026669">
    <property type="entry name" value="Arsenite_MeTrfase-like"/>
</dbReference>
<dbReference type="InterPro" id="IPR029063">
    <property type="entry name" value="SAM-dependent_MTases_sf"/>
</dbReference>
<dbReference type="Pfam" id="PF13847">
    <property type="entry name" value="Methyltransf_31"/>
    <property type="match status" value="1"/>
</dbReference>
<dbReference type="PANTHER" id="PTHR43675:SF8">
    <property type="entry name" value="ARSENITE METHYLTRANSFERASE"/>
    <property type="match status" value="1"/>
</dbReference>
<dbReference type="STRING" id="874156.GCA_001021555_00874"/>